<dbReference type="PRINTS" id="PR00926">
    <property type="entry name" value="MITOCARRIER"/>
</dbReference>
<dbReference type="EMBL" id="BNCO01000065">
    <property type="protein sequence ID" value="GIL64351.1"/>
    <property type="molecule type" value="Genomic_DNA"/>
</dbReference>
<keyword evidence="3 6" id="KW-0812">Transmembrane</keyword>
<dbReference type="AlphaFoldDB" id="A0A8J4F8I8"/>
<evidence type="ECO:0000256" key="4">
    <source>
        <dbReference type="ARBA" id="ARBA00022737"/>
    </source>
</evidence>
<dbReference type="InterPro" id="IPR023395">
    <property type="entry name" value="MCP_dom_sf"/>
</dbReference>
<dbReference type="SUPFAM" id="SSF103506">
    <property type="entry name" value="Mitochondrial carrier"/>
    <property type="match status" value="2"/>
</dbReference>
<reference evidence="8" key="1">
    <citation type="journal article" date="2021" name="Proc. Natl. Acad. Sci. U.S.A.">
        <title>Three genomes in the algal genus Volvox reveal the fate of a haploid sex-determining region after a transition to homothallism.</title>
        <authorList>
            <person name="Yamamoto K."/>
            <person name="Hamaji T."/>
            <person name="Kawai-Toyooka H."/>
            <person name="Matsuzaki R."/>
            <person name="Takahashi F."/>
            <person name="Nishimura Y."/>
            <person name="Kawachi M."/>
            <person name="Noguchi H."/>
            <person name="Minakuchi Y."/>
            <person name="Umen J.G."/>
            <person name="Toyoda A."/>
            <person name="Nozaki H."/>
        </authorList>
    </citation>
    <scope>NUCLEOTIDE SEQUENCE</scope>
    <source>
        <strain evidence="8">NIES-3780</strain>
    </source>
</reference>
<evidence type="ECO:0000256" key="2">
    <source>
        <dbReference type="ARBA" id="ARBA00022448"/>
    </source>
</evidence>
<organism evidence="8 9">
    <name type="scientific">Volvox africanus</name>
    <dbReference type="NCBI Taxonomy" id="51714"/>
    <lineage>
        <taxon>Eukaryota</taxon>
        <taxon>Viridiplantae</taxon>
        <taxon>Chlorophyta</taxon>
        <taxon>core chlorophytes</taxon>
        <taxon>Chlorophyceae</taxon>
        <taxon>CS clade</taxon>
        <taxon>Chlamydomonadales</taxon>
        <taxon>Volvocaceae</taxon>
        <taxon>Volvox</taxon>
    </lineage>
</organism>
<comment type="similarity">
    <text evidence="7">Belongs to the mitochondrial carrier (TC 2.A.29) family.</text>
</comment>
<dbReference type="InterPro" id="IPR018108">
    <property type="entry name" value="MCP_transmembrane"/>
</dbReference>
<comment type="subcellular location">
    <subcellularLocation>
        <location evidence="1">Membrane</location>
        <topology evidence="1">Multi-pass membrane protein</topology>
    </subcellularLocation>
</comment>
<evidence type="ECO:0000256" key="3">
    <source>
        <dbReference type="ARBA" id="ARBA00022692"/>
    </source>
</evidence>
<accession>A0A8J4F8I8</accession>
<dbReference type="Proteomes" id="UP000747399">
    <property type="component" value="Unassembled WGS sequence"/>
</dbReference>
<evidence type="ECO:0000256" key="7">
    <source>
        <dbReference type="RuleBase" id="RU000488"/>
    </source>
</evidence>
<dbReference type="InterPro" id="IPR002067">
    <property type="entry name" value="MCP"/>
</dbReference>
<keyword evidence="9" id="KW-1185">Reference proteome</keyword>
<evidence type="ECO:0008006" key="10">
    <source>
        <dbReference type="Google" id="ProtNLM"/>
    </source>
</evidence>
<gene>
    <name evidence="8" type="ORF">Vafri_18321</name>
</gene>
<feature type="repeat" description="Solcar" evidence="6">
    <location>
        <begin position="434"/>
        <end position="552"/>
    </location>
</feature>
<sequence>MSSGGIARHGDDPVKAWIQSNVPHVFRELFAGGAAGAVAKTCVAPLERTKILLMTGRSTASAYTTLRLIITSEGIKGLFRGNGASCLRIVPYAAIHFSVYESYRRLLAEHFLPQPKPQTKPAAAAAASTARPADGAANVSIRSCGGATDELTAAATADLTSVSVSVSVSGRGGWGDGAPAASCPAVTHPDKPLPKWSPSKSLRHLGEDVPPTPMTSSIDVSATAVITTVEEEQREDEPAAGMVAVVAALLPRTAPAARPHPHPDDAAAQRQRRPGPLIDLVAGSAAGATAVLLTYPLDMVRTRLAWAMNSASGKVAAVPPPLPQHAASGSGSVAAAAVRPPAAVEVMSVAPAPAHHTRIGAMLVHTARHEGIVGLYRGLTPTLYGIMPYAGLKFFVYGSLKQWYRDTLQPHPPSGTAVTVTGGKSGGSGGGERLPVPYMLAFGGISGLLAQTVTYPLDVVRRRMQVFGLGQTAGGPTGLTATATTSVSSSISKSMWTTTPVHRERLTTWAIGSTIVRKEGLRGLFRGLSLNYVKVVPSTAIGFTVYDIFKSYLGVTGNM</sequence>
<keyword evidence="4" id="KW-0677">Repeat</keyword>
<dbReference type="PROSITE" id="PS50920">
    <property type="entry name" value="SOLCAR"/>
    <property type="match status" value="3"/>
</dbReference>
<evidence type="ECO:0000313" key="9">
    <source>
        <dbReference type="Proteomes" id="UP000747399"/>
    </source>
</evidence>
<keyword evidence="2 7" id="KW-0813">Transport</keyword>
<name>A0A8J4F8I8_9CHLO</name>
<evidence type="ECO:0000256" key="6">
    <source>
        <dbReference type="PROSITE-ProRule" id="PRU00282"/>
    </source>
</evidence>
<protein>
    <recommendedName>
        <fullName evidence="10">Mitochondrial carrier protein</fullName>
    </recommendedName>
</protein>
<feature type="repeat" description="Solcar" evidence="6">
    <location>
        <begin position="23"/>
        <end position="106"/>
    </location>
</feature>
<feature type="repeat" description="Solcar" evidence="6">
    <location>
        <begin position="274"/>
        <end position="403"/>
    </location>
</feature>
<dbReference type="PANTHER" id="PTHR24089">
    <property type="entry name" value="SOLUTE CARRIER FAMILY 25"/>
    <property type="match status" value="1"/>
</dbReference>
<dbReference type="Gene3D" id="1.50.40.10">
    <property type="entry name" value="Mitochondrial carrier domain"/>
    <property type="match status" value="2"/>
</dbReference>
<evidence type="ECO:0000256" key="5">
    <source>
        <dbReference type="ARBA" id="ARBA00023136"/>
    </source>
</evidence>
<dbReference type="GO" id="GO:0055085">
    <property type="term" value="P:transmembrane transport"/>
    <property type="evidence" value="ECO:0007669"/>
    <property type="project" value="InterPro"/>
</dbReference>
<comment type="caution">
    <text evidence="8">The sequence shown here is derived from an EMBL/GenBank/DDBJ whole genome shotgun (WGS) entry which is preliminary data.</text>
</comment>
<evidence type="ECO:0000313" key="8">
    <source>
        <dbReference type="EMBL" id="GIL64351.1"/>
    </source>
</evidence>
<dbReference type="GO" id="GO:0016020">
    <property type="term" value="C:membrane"/>
    <property type="evidence" value="ECO:0007669"/>
    <property type="project" value="UniProtKB-SubCell"/>
</dbReference>
<proteinExistence type="inferred from homology"/>
<evidence type="ECO:0000256" key="1">
    <source>
        <dbReference type="ARBA" id="ARBA00004141"/>
    </source>
</evidence>
<keyword evidence="5 6" id="KW-0472">Membrane</keyword>
<dbReference type="Pfam" id="PF00153">
    <property type="entry name" value="Mito_carr"/>
    <property type="match status" value="4"/>
</dbReference>